<protein>
    <submittedName>
        <fullName evidence="2">Beta-ketoadipyl CoA thiolase</fullName>
    </submittedName>
</protein>
<name>M0LAH7_9EURY</name>
<keyword evidence="1" id="KW-0472">Membrane</keyword>
<proteinExistence type="predicted"/>
<dbReference type="AlphaFoldDB" id="M0LAH7"/>
<dbReference type="eggNOG" id="arCOG11137">
    <property type="taxonomic scope" value="Archaea"/>
</dbReference>
<dbReference type="STRING" id="1227454.C446_16622"/>
<dbReference type="Proteomes" id="UP000011607">
    <property type="component" value="Unassembled WGS sequence"/>
</dbReference>
<reference evidence="2 3" key="1">
    <citation type="journal article" date="2014" name="PLoS Genet.">
        <title>Phylogenetically driven sequencing of extremely halophilic archaea reveals strategies for static and dynamic osmo-response.</title>
        <authorList>
            <person name="Becker E.A."/>
            <person name="Seitzer P.M."/>
            <person name="Tritt A."/>
            <person name="Larsen D."/>
            <person name="Krusor M."/>
            <person name="Yao A.I."/>
            <person name="Wu D."/>
            <person name="Madern D."/>
            <person name="Eisen J.A."/>
            <person name="Darling A.E."/>
            <person name="Facciotti M.T."/>
        </authorList>
    </citation>
    <scope>NUCLEOTIDE SEQUENCE [LARGE SCALE GENOMIC DNA]</scope>
    <source>
        <strain evidence="2 3">JCM 10879</strain>
    </source>
</reference>
<evidence type="ECO:0000313" key="2">
    <source>
        <dbReference type="EMBL" id="EMA30552.1"/>
    </source>
</evidence>
<keyword evidence="1" id="KW-1133">Transmembrane helix</keyword>
<keyword evidence="3" id="KW-1185">Reference proteome</keyword>
<evidence type="ECO:0000313" key="3">
    <source>
        <dbReference type="Proteomes" id="UP000011607"/>
    </source>
</evidence>
<feature type="transmembrane region" description="Helical" evidence="1">
    <location>
        <begin position="6"/>
        <end position="27"/>
    </location>
</feature>
<sequence>MGTELIVLGTAVVAVGIALLVGARHVYPRLDLPDDALGSIRLLTALIAGLLLATGLGLVAVGFAT</sequence>
<accession>M0LAH7</accession>
<organism evidence="2 3">
    <name type="scientific">Halobiforma nitratireducens JCM 10879</name>
    <dbReference type="NCBI Taxonomy" id="1227454"/>
    <lineage>
        <taxon>Archaea</taxon>
        <taxon>Methanobacteriati</taxon>
        <taxon>Methanobacteriota</taxon>
        <taxon>Stenosarchaea group</taxon>
        <taxon>Halobacteria</taxon>
        <taxon>Halobacteriales</taxon>
        <taxon>Natrialbaceae</taxon>
        <taxon>Halobiforma</taxon>
    </lineage>
</organism>
<comment type="caution">
    <text evidence="2">The sequence shown here is derived from an EMBL/GenBank/DDBJ whole genome shotgun (WGS) entry which is preliminary data.</text>
</comment>
<gene>
    <name evidence="2" type="ORF">C446_16622</name>
</gene>
<dbReference type="RefSeq" id="WP_006674202.1">
    <property type="nucleotide sequence ID" value="NZ_AOMA01000172.1"/>
</dbReference>
<keyword evidence="1" id="KW-0812">Transmembrane</keyword>
<feature type="transmembrane region" description="Helical" evidence="1">
    <location>
        <begin position="39"/>
        <end position="64"/>
    </location>
</feature>
<dbReference type="EMBL" id="AOMA01000172">
    <property type="protein sequence ID" value="EMA30552.1"/>
    <property type="molecule type" value="Genomic_DNA"/>
</dbReference>
<evidence type="ECO:0000256" key="1">
    <source>
        <dbReference type="SAM" id="Phobius"/>
    </source>
</evidence>